<evidence type="ECO:0000313" key="5">
    <source>
        <dbReference type="EMBL" id="DAD46928.1"/>
    </source>
</evidence>
<organism evidence="5 6">
    <name type="scientific">Nelumbo nucifera</name>
    <name type="common">Sacred lotus</name>
    <dbReference type="NCBI Taxonomy" id="4432"/>
    <lineage>
        <taxon>Eukaryota</taxon>
        <taxon>Viridiplantae</taxon>
        <taxon>Streptophyta</taxon>
        <taxon>Embryophyta</taxon>
        <taxon>Tracheophyta</taxon>
        <taxon>Spermatophyta</taxon>
        <taxon>Magnoliopsida</taxon>
        <taxon>Proteales</taxon>
        <taxon>Nelumbonaceae</taxon>
        <taxon>Nelumbo</taxon>
    </lineage>
</organism>
<feature type="region of interest" description="Disordered" evidence="3">
    <location>
        <begin position="67"/>
        <end position="112"/>
    </location>
</feature>
<dbReference type="Pfam" id="PF04059">
    <property type="entry name" value="RRM_2"/>
    <property type="match status" value="1"/>
</dbReference>
<keyword evidence="6" id="KW-1185">Reference proteome</keyword>
<dbReference type="InterPro" id="IPR035979">
    <property type="entry name" value="RBD_domain_sf"/>
</dbReference>
<gene>
    <name evidence="5" type="ORF">HUJ06_016865</name>
</gene>
<evidence type="ECO:0000313" key="6">
    <source>
        <dbReference type="Proteomes" id="UP000607653"/>
    </source>
</evidence>
<dbReference type="AlphaFoldDB" id="A0A822ZYC3"/>
<name>A0A822ZYC3_NELNU</name>
<dbReference type="GO" id="GO:0003723">
    <property type="term" value="F:RNA binding"/>
    <property type="evidence" value="ECO:0007669"/>
    <property type="project" value="UniProtKB-UniRule"/>
</dbReference>
<accession>A0A822ZYC3</accession>
<evidence type="ECO:0000256" key="1">
    <source>
        <dbReference type="ARBA" id="ARBA00022884"/>
    </source>
</evidence>
<evidence type="ECO:0000259" key="4">
    <source>
        <dbReference type="PROSITE" id="PS50102"/>
    </source>
</evidence>
<comment type="caution">
    <text evidence="5">The sequence shown here is derived from an EMBL/GenBank/DDBJ whole genome shotgun (WGS) entry which is preliminary data.</text>
</comment>
<evidence type="ECO:0000256" key="3">
    <source>
        <dbReference type="SAM" id="MobiDB-lite"/>
    </source>
</evidence>
<dbReference type="PANTHER" id="PTHR23189">
    <property type="entry name" value="RNA RECOGNITION MOTIF-CONTAINING"/>
    <property type="match status" value="1"/>
</dbReference>
<protein>
    <recommendedName>
        <fullName evidence="4">RRM domain-containing protein</fullName>
    </recommendedName>
</protein>
<feature type="compositionally biased region" description="Basic residues" evidence="3">
    <location>
        <begin position="73"/>
        <end position="83"/>
    </location>
</feature>
<sequence>MPTFPLPSGAPPQSYVHCVDGSFFYNSSTSAGPSTAPEQAVVSDYIHGATVPPRLARRVVQNCRFPDGGTRQQRIRAHQRQAKVKQTWIPKSESVSEDRTSASPNSRSDVVIHPQPVEGEGAKSTLMIRNIPSKYSRQMLMSFLDEHCMKENEKLKRPAGAEEDSLLAFDFLYLPMDFKRRLNKGYAFVNFTNANAASRLHVSLNKYKWEVFKSQKICEIAYAKIQGSDALIKHFQKSTFVCDSEDYLPVHFIPARDGSGSWVSQRTIGKRIHPSLQIDS</sequence>
<dbReference type="InterPro" id="IPR007201">
    <property type="entry name" value="Mei2-like_Rrm_C"/>
</dbReference>
<dbReference type="InterPro" id="IPR012677">
    <property type="entry name" value="Nucleotide-bd_a/b_plait_sf"/>
</dbReference>
<dbReference type="Gene3D" id="3.30.70.330">
    <property type="match status" value="1"/>
</dbReference>
<dbReference type="EMBL" id="DUZY01000008">
    <property type="protein sequence ID" value="DAD46928.1"/>
    <property type="molecule type" value="Genomic_DNA"/>
</dbReference>
<keyword evidence="1 2" id="KW-0694">RNA-binding</keyword>
<evidence type="ECO:0000256" key="2">
    <source>
        <dbReference type="PROSITE-ProRule" id="PRU00176"/>
    </source>
</evidence>
<dbReference type="InterPro" id="IPR000504">
    <property type="entry name" value="RRM_dom"/>
</dbReference>
<reference evidence="5 6" key="1">
    <citation type="journal article" date="2020" name="Mol. Biol. Evol.">
        <title>Distinct Expression and Methylation Patterns for Genes with Different Fates following a Single Whole-Genome Duplication in Flowering Plants.</title>
        <authorList>
            <person name="Shi T."/>
            <person name="Rahmani R.S."/>
            <person name="Gugger P.F."/>
            <person name="Wang M."/>
            <person name="Li H."/>
            <person name="Zhang Y."/>
            <person name="Li Z."/>
            <person name="Wang Q."/>
            <person name="Van de Peer Y."/>
            <person name="Marchal K."/>
            <person name="Chen J."/>
        </authorList>
    </citation>
    <scope>NUCLEOTIDE SEQUENCE [LARGE SCALE GENOMIC DNA]</scope>
    <source>
        <tissue evidence="5">Leaf</tissue>
    </source>
</reference>
<dbReference type="PROSITE" id="PS50102">
    <property type="entry name" value="RRM"/>
    <property type="match status" value="1"/>
</dbReference>
<feature type="domain" description="RRM" evidence="4">
    <location>
        <begin position="124"/>
        <end position="225"/>
    </location>
</feature>
<dbReference type="Proteomes" id="UP000607653">
    <property type="component" value="Unassembled WGS sequence"/>
</dbReference>
<proteinExistence type="predicted"/>
<dbReference type="SUPFAM" id="SSF54928">
    <property type="entry name" value="RNA-binding domain, RBD"/>
    <property type="match status" value="1"/>
</dbReference>